<evidence type="ECO:0000313" key="1">
    <source>
        <dbReference type="EMBL" id="OAY59676.1"/>
    </source>
</evidence>
<protein>
    <recommendedName>
        <fullName evidence="2">Aspartic peptidase DDI1-type domain-containing protein</fullName>
    </recommendedName>
</protein>
<dbReference type="AlphaFoldDB" id="A0A2C9WJ95"/>
<dbReference type="PROSITE" id="PS00141">
    <property type="entry name" value="ASP_PROTEASE"/>
    <property type="match status" value="1"/>
</dbReference>
<accession>A0A2C9WJ95</accession>
<sequence length="59" mass="6450">MYVELTINGKSVRALVDTGATYNFIADSMASRFELKIQADKEKIKAVNSQALNMVGVAQ</sequence>
<reference evidence="1" key="1">
    <citation type="submission" date="2016-02" db="EMBL/GenBank/DDBJ databases">
        <title>WGS assembly of Manihot esculenta.</title>
        <authorList>
            <person name="Bredeson J.V."/>
            <person name="Prochnik S.E."/>
            <person name="Lyons J.B."/>
            <person name="Schmutz J."/>
            <person name="Grimwood J."/>
            <person name="Vrebalov J."/>
            <person name="Bart R.S."/>
            <person name="Amuge T."/>
            <person name="Ferguson M.E."/>
            <person name="Green R."/>
            <person name="Putnam N."/>
            <person name="Stites J."/>
            <person name="Rounsley S."/>
            <person name="Rokhsar D.S."/>
        </authorList>
    </citation>
    <scope>NUCLEOTIDE SEQUENCE [LARGE SCALE GENOMIC DNA]</scope>
    <source>
        <tissue evidence="1">Leaf</tissue>
    </source>
</reference>
<dbReference type="InterPro" id="IPR021109">
    <property type="entry name" value="Peptidase_aspartic_dom_sf"/>
</dbReference>
<organism evidence="1">
    <name type="scientific">Manihot esculenta</name>
    <name type="common">Cassava</name>
    <name type="synonym">Jatropha manihot</name>
    <dbReference type="NCBI Taxonomy" id="3983"/>
    <lineage>
        <taxon>Eukaryota</taxon>
        <taxon>Viridiplantae</taxon>
        <taxon>Streptophyta</taxon>
        <taxon>Embryophyta</taxon>
        <taxon>Tracheophyta</taxon>
        <taxon>Spermatophyta</taxon>
        <taxon>Magnoliopsida</taxon>
        <taxon>eudicotyledons</taxon>
        <taxon>Gunneridae</taxon>
        <taxon>Pentapetalae</taxon>
        <taxon>rosids</taxon>
        <taxon>fabids</taxon>
        <taxon>Malpighiales</taxon>
        <taxon>Euphorbiaceae</taxon>
        <taxon>Crotonoideae</taxon>
        <taxon>Manihoteae</taxon>
        <taxon>Manihot</taxon>
    </lineage>
</organism>
<dbReference type="EMBL" id="CM004387">
    <property type="protein sequence ID" value="OAY59676.1"/>
    <property type="molecule type" value="Genomic_DNA"/>
</dbReference>
<dbReference type="GO" id="GO:0004190">
    <property type="term" value="F:aspartic-type endopeptidase activity"/>
    <property type="evidence" value="ECO:0007669"/>
    <property type="project" value="InterPro"/>
</dbReference>
<dbReference type="InterPro" id="IPR001969">
    <property type="entry name" value="Aspartic_peptidase_AS"/>
</dbReference>
<gene>
    <name evidence="1" type="ORF">MANES_01G050000</name>
</gene>
<proteinExistence type="predicted"/>
<dbReference type="Gene3D" id="2.40.70.10">
    <property type="entry name" value="Acid Proteases"/>
    <property type="match status" value="1"/>
</dbReference>
<dbReference type="Pfam" id="PF13975">
    <property type="entry name" value="gag-asp_proteas"/>
    <property type="match status" value="1"/>
</dbReference>
<dbReference type="CDD" id="cd00303">
    <property type="entry name" value="retropepsin_like"/>
    <property type="match status" value="1"/>
</dbReference>
<dbReference type="GO" id="GO:0006508">
    <property type="term" value="P:proteolysis"/>
    <property type="evidence" value="ECO:0007669"/>
    <property type="project" value="InterPro"/>
</dbReference>
<name>A0A2C9WJ95_MANES</name>
<evidence type="ECO:0008006" key="2">
    <source>
        <dbReference type="Google" id="ProtNLM"/>
    </source>
</evidence>
<dbReference type="SUPFAM" id="SSF50630">
    <property type="entry name" value="Acid proteases"/>
    <property type="match status" value="1"/>
</dbReference>